<feature type="chain" id="PRO_5031511642" description="Thioredoxin domain-containing protein" evidence="6">
    <location>
        <begin position="25"/>
        <end position="395"/>
    </location>
</feature>
<keyword evidence="4" id="KW-0676">Redox-active center</keyword>
<dbReference type="AlphaFoldDB" id="A0A7S4RDS7"/>
<evidence type="ECO:0000256" key="2">
    <source>
        <dbReference type="ARBA" id="ARBA00022729"/>
    </source>
</evidence>
<accession>A0A7S4RDS7</accession>
<feature type="domain" description="Thioredoxin" evidence="7">
    <location>
        <begin position="19"/>
        <end position="132"/>
    </location>
</feature>
<dbReference type="InterPro" id="IPR036249">
    <property type="entry name" value="Thioredoxin-like_sf"/>
</dbReference>
<dbReference type="GO" id="GO:0034976">
    <property type="term" value="P:response to endoplasmic reticulum stress"/>
    <property type="evidence" value="ECO:0007669"/>
    <property type="project" value="TreeGrafter"/>
</dbReference>
<keyword evidence="2 6" id="KW-0732">Signal</keyword>
<dbReference type="SUPFAM" id="SSF52833">
    <property type="entry name" value="Thioredoxin-like"/>
    <property type="match status" value="2"/>
</dbReference>
<evidence type="ECO:0000313" key="8">
    <source>
        <dbReference type="EMBL" id="CAE4610798.1"/>
    </source>
</evidence>
<feature type="signal peptide" evidence="6">
    <location>
        <begin position="1"/>
        <end position="24"/>
    </location>
</feature>
<organism evidence="8">
    <name type="scientific">Alexandrium monilatum</name>
    <dbReference type="NCBI Taxonomy" id="311494"/>
    <lineage>
        <taxon>Eukaryota</taxon>
        <taxon>Sar</taxon>
        <taxon>Alveolata</taxon>
        <taxon>Dinophyceae</taxon>
        <taxon>Gonyaulacales</taxon>
        <taxon>Pyrocystaceae</taxon>
        <taxon>Alexandrium</taxon>
    </lineage>
</organism>
<dbReference type="EMBL" id="HBNR01048322">
    <property type="protein sequence ID" value="CAE4610798.1"/>
    <property type="molecule type" value="Transcribed_RNA"/>
</dbReference>
<evidence type="ECO:0000259" key="7">
    <source>
        <dbReference type="PROSITE" id="PS51352"/>
    </source>
</evidence>
<dbReference type="FunFam" id="3.40.30.10:FF:000107">
    <property type="entry name" value="Protein disulfide-isomerase 5-2"/>
    <property type="match status" value="1"/>
</dbReference>
<keyword evidence="3" id="KW-1015">Disulfide bond</keyword>
<evidence type="ECO:0000256" key="4">
    <source>
        <dbReference type="ARBA" id="ARBA00023284"/>
    </source>
</evidence>
<name>A0A7S4RDS7_9DINO</name>
<evidence type="ECO:0000256" key="6">
    <source>
        <dbReference type="SAM" id="SignalP"/>
    </source>
</evidence>
<proteinExistence type="inferred from homology"/>
<reference evidence="8" key="1">
    <citation type="submission" date="2021-01" db="EMBL/GenBank/DDBJ databases">
        <authorList>
            <person name="Corre E."/>
            <person name="Pelletier E."/>
            <person name="Niang G."/>
            <person name="Scheremetjew M."/>
            <person name="Finn R."/>
            <person name="Kale V."/>
            <person name="Holt S."/>
            <person name="Cochrane G."/>
            <person name="Meng A."/>
            <person name="Brown T."/>
            <person name="Cohen L."/>
        </authorList>
    </citation>
    <scope>NUCLEOTIDE SEQUENCE</scope>
    <source>
        <strain evidence="8">CCMP3105</strain>
    </source>
</reference>
<dbReference type="PROSITE" id="PS51352">
    <property type="entry name" value="THIOREDOXIN_2"/>
    <property type="match status" value="1"/>
</dbReference>
<protein>
    <recommendedName>
        <fullName evidence="7">Thioredoxin domain-containing protein</fullName>
    </recommendedName>
</protein>
<dbReference type="CDD" id="cd02961">
    <property type="entry name" value="PDI_a_family"/>
    <property type="match status" value="1"/>
</dbReference>
<dbReference type="GO" id="GO:0005783">
    <property type="term" value="C:endoplasmic reticulum"/>
    <property type="evidence" value="ECO:0007669"/>
    <property type="project" value="TreeGrafter"/>
</dbReference>
<feature type="compositionally biased region" description="Acidic residues" evidence="5">
    <location>
        <begin position="360"/>
        <end position="373"/>
    </location>
</feature>
<feature type="region of interest" description="Disordered" evidence="5">
    <location>
        <begin position="354"/>
        <end position="395"/>
    </location>
</feature>
<evidence type="ECO:0000256" key="3">
    <source>
        <dbReference type="ARBA" id="ARBA00023157"/>
    </source>
</evidence>
<dbReference type="Pfam" id="PF13848">
    <property type="entry name" value="Thioredoxin_6"/>
    <property type="match status" value="1"/>
</dbReference>
<dbReference type="InterPro" id="IPR013766">
    <property type="entry name" value="Thioredoxin_domain"/>
</dbReference>
<dbReference type="GO" id="GO:0003756">
    <property type="term" value="F:protein disulfide isomerase activity"/>
    <property type="evidence" value="ECO:0007669"/>
    <property type="project" value="TreeGrafter"/>
</dbReference>
<dbReference type="GO" id="GO:0006457">
    <property type="term" value="P:protein folding"/>
    <property type="evidence" value="ECO:0007669"/>
    <property type="project" value="TreeGrafter"/>
</dbReference>
<evidence type="ECO:0000256" key="1">
    <source>
        <dbReference type="ARBA" id="ARBA00006347"/>
    </source>
</evidence>
<dbReference type="Pfam" id="PF00085">
    <property type="entry name" value="Thioredoxin"/>
    <property type="match status" value="1"/>
</dbReference>
<sequence>MRGASWWPSVAVCGLVALLAPGQAARAGDILELTDATFESAVEFHPLLLVLFYAPWCGHSQRLKPEFEKAAEVLKGKVRLAQVDATTQVGLAEQFRIEGYPTMYFFNNGAEEEYSGGRTSSTIVSWVKEHSGPALVTPSSDYDLNAALKGRQSLPFFVARGGPPVQELFGRLAEEHRTMGTFFFRQDDSNPPAVIQVHRGFNEIVELKGPDTLDEEKVMAFLEAERLPPFGEINEENYAGYLGRAGHGMLWICFPPVSFLEEAEQKQGVFQRVAASFPQFPVVYLDTKLYEEHVKEDLGCDDFPTLVLQIGNFTDEQAPEPEPKTYKVAPGDITEDAVVGWINSVLAGEVKQEEGLAALDADDAEAEEEEEEGALMHSHGKDVGINGESRGPISS</sequence>
<dbReference type="Gene3D" id="3.40.30.10">
    <property type="entry name" value="Glutaredoxin"/>
    <property type="match status" value="2"/>
</dbReference>
<evidence type="ECO:0000256" key="5">
    <source>
        <dbReference type="SAM" id="MobiDB-lite"/>
    </source>
</evidence>
<dbReference type="PANTHER" id="PTHR18929">
    <property type="entry name" value="PROTEIN DISULFIDE ISOMERASE"/>
    <property type="match status" value="1"/>
</dbReference>
<gene>
    <name evidence="8" type="ORF">AMON00008_LOCUS33714</name>
</gene>
<comment type="similarity">
    <text evidence="1">Belongs to the protein disulfide isomerase family.</text>
</comment>